<proteinExistence type="inferred from homology"/>
<keyword evidence="5" id="KW-0378">Hydrolase</keyword>
<evidence type="ECO:0000256" key="7">
    <source>
        <dbReference type="ARBA" id="ARBA00023016"/>
    </source>
</evidence>
<comment type="similarity">
    <text evidence="1">Belongs to the HicA mRNA interferase family.</text>
</comment>
<dbReference type="InParanoid" id="A0A2S8SSW5"/>
<dbReference type="SUPFAM" id="SSF54786">
    <property type="entry name" value="YcfA/nrd intein domain"/>
    <property type="match status" value="1"/>
</dbReference>
<dbReference type="InterPro" id="IPR038570">
    <property type="entry name" value="HicA_sf"/>
</dbReference>
<dbReference type="GO" id="GO:0004519">
    <property type="term" value="F:endonuclease activity"/>
    <property type="evidence" value="ECO:0007669"/>
    <property type="project" value="UniProtKB-KW"/>
</dbReference>
<organism evidence="8 9">
    <name type="scientific">Abditibacterium utsteinense</name>
    <dbReference type="NCBI Taxonomy" id="1960156"/>
    <lineage>
        <taxon>Bacteria</taxon>
        <taxon>Pseudomonadati</taxon>
        <taxon>Abditibacteriota</taxon>
        <taxon>Abditibacteriia</taxon>
        <taxon>Abditibacteriales</taxon>
        <taxon>Abditibacteriaceae</taxon>
        <taxon>Abditibacterium</taxon>
    </lineage>
</organism>
<dbReference type="Proteomes" id="UP000237684">
    <property type="component" value="Unassembled WGS sequence"/>
</dbReference>
<evidence type="ECO:0000256" key="1">
    <source>
        <dbReference type="ARBA" id="ARBA00006620"/>
    </source>
</evidence>
<keyword evidence="9" id="KW-1185">Reference proteome</keyword>
<gene>
    <name evidence="8" type="ORF">B1R32_108113</name>
</gene>
<sequence>MKAISGKDFCRILEQNGWSLLRVNGSHHIYGKTGVTVRLSVPVHGNASLKSGLLRHLMKLAELTDADL</sequence>
<evidence type="ECO:0000256" key="5">
    <source>
        <dbReference type="ARBA" id="ARBA00022801"/>
    </source>
</evidence>
<dbReference type="AlphaFoldDB" id="A0A2S8SSW5"/>
<accession>A0A2S8SSW5</accession>
<evidence type="ECO:0000256" key="4">
    <source>
        <dbReference type="ARBA" id="ARBA00022759"/>
    </source>
</evidence>
<dbReference type="EMBL" id="NIGF01000008">
    <property type="protein sequence ID" value="PQV63902.1"/>
    <property type="molecule type" value="Genomic_DNA"/>
</dbReference>
<dbReference type="InterPro" id="IPR012933">
    <property type="entry name" value="HicA_mRNA_interferase"/>
</dbReference>
<dbReference type="OrthoDB" id="9802574at2"/>
<keyword evidence="6" id="KW-0694">RNA-binding</keyword>
<name>A0A2S8SSW5_9BACT</name>
<evidence type="ECO:0000256" key="3">
    <source>
        <dbReference type="ARBA" id="ARBA00022722"/>
    </source>
</evidence>
<comment type="caution">
    <text evidence="8">The sequence shown here is derived from an EMBL/GenBank/DDBJ whole genome shotgun (WGS) entry which is preliminary data.</text>
</comment>
<reference evidence="8 9" key="1">
    <citation type="journal article" date="2018" name="Syst. Appl. Microbiol.">
        <title>Abditibacterium utsteinense sp. nov., the first cultivated member of candidate phylum FBP, isolated from ice-free Antarctic soil samples.</title>
        <authorList>
            <person name="Tahon G."/>
            <person name="Tytgat B."/>
            <person name="Lebbe L."/>
            <person name="Carlier A."/>
            <person name="Willems A."/>
        </authorList>
    </citation>
    <scope>NUCLEOTIDE SEQUENCE [LARGE SCALE GENOMIC DNA]</scope>
    <source>
        <strain evidence="8 9">LMG 29911</strain>
    </source>
</reference>
<dbReference type="RefSeq" id="WP_105483743.1">
    <property type="nucleotide sequence ID" value="NZ_NIGF01000008.1"/>
</dbReference>
<keyword evidence="7" id="KW-0346">Stress response</keyword>
<evidence type="ECO:0000313" key="8">
    <source>
        <dbReference type="EMBL" id="PQV63902.1"/>
    </source>
</evidence>
<dbReference type="GO" id="GO:0016787">
    <property type="term" value="F:hydrolase activity"/>
    <property type="evidence" value="ECO:0007669"/>
    <property type="project" value="UniProtKB-KW"/>
</dbReference>
<keyword evidence="3" id="KW-0540">Nuclease</keyword>
<dbReference type="Gene3D" id="3.30.920.30">
    <property type="entry name" value="Hypothetical protein"/>
    <property type="match status" value="1"/>
</dbReference>
<protein>
    <submittedName>
        <fullName evidence="8">Putative RNA binding protein YcfA, dsRBD-like fold, HicA-like mRNA interferase family</fullName>
    </submittedName>
</protein>
<dbReference type="GO" id="GO:0003729">
    <property type="term" value="F:mRNA binding"/>
    <property type="evidence" value="ECO:0007669"/>
    <property type="project" value="InterPro"/>
</dbReference>
<keyword evidence="4" id="KW-0255">Endonuclease</keyword>
<evidence type="ECO:0000256" key="6">
    <source>
        <dbReference type="ARBA" id="ARBA00022884"/>
    </source>
</evidence>
<evidence type="ECO:0000256" key="2">
    <source>
        <dbReference type="ARBA" id="ARBA00022649"/>
    </source>
</evidence>
<keyword evidence="2" id="KW-1277">Toxin-antitoxin system</keyword>
<evidence type="ECO:0000313" key="9">
    <source>
        <dbReference type="Proteomes" id="UP000237684"/>
    </source>
</evidence>
<dbReference type="Pfam" id="PF07927">
    <property type="entry name" value="HicA_toxin"/>
    <property type="match status" value="1"/>
</dbReference>